<accession>A0A212KF41</accession>
<proteinExistence type="predicted"/>
<evidence type="ECO:0000313" key="1">
    <source>
        <dbReference type="EMBL" id="SBW10350.1"/>
    </source>
</evidence>
<name>A0A212KF41_9BACT</name>
<organism evidence="1">
    <name type="scientific">uncultured Dysgonomonas sp</name>
    <dbReference type="NCBI Taxonomy" id="206096"/>
    <lineage>
        <taxon>Bacteria</taxon>
        <taxon>Pseudomonadati</taxon>
        <taxon>Bacteroidota</taxon>
        <taxon>Bacteroidia</taxon>
        <taxon>Bacteroidales</taxon>
        <taxon>Dysgonomonadaceae</taxon>
        <taxon>Dysgonomonas</taxon>
        <taxon>environmental samples</taxon>
    </lineage>
</organism>
<reference evidence="1" key="1">
    <citation type="submission" date="2016-04" db="EMBL/GenBank/DDBJ databases">
        <authorList>
            <person name="Evans L.H."/>
            <person name="Alamgir A."/>
            <person name="Owens N."/>
            <person name="Weber N.D."/>
            <person name="Virtaneva K."/>
            <person name="Barbian K."/>
            <person name="Babar A."/>
            <person name="Rosenke K."/>
        </authorList>
    </citation>
    <scope>NUCLEOTIDE SEQUENCE</scope>
    <source>
        <strain evidence="1">86-2</strain>
    </source>
</reference>
<dbReference type="EMBL" id="FLUL01000002">
    <property type="protein sequence ID" value="SBW10350.1"/>
    <property type="molecule type" value="Genomic_DNA"/>
</dbReference>
<protein>
    <submittedName>
        <fullName evidence="1">Uncharacterized protein</fullName>
    </submittedName>
</protein>
<gene>
    <name evidence="1" type="ORF">KL86DYS2_20049</name>
</gene>
<sequence>MRELFGKIYNRITNYDTETIIYTTIGGLKNSVRFFSHESERKKRNKRP</sequence>
<dbReference type="AlphaFoldDB" id="A0A212KF41"/>